<proteinExistence type="predicted"/>
<keyword evidence="5" id="KW-1185">Reference proteome</keyword>
<comment type="caution">
    <text evidence="4">The sequence shown here is derived from an EMBL/GenBank/DDBJ whole genome shotgun (WGS) entry which is preliminary data.</text>
</comment>
<dbReference type="InterPro" id="IPR001932">
    <property type="entry name" value="PPM-type_phosphatase-like_dom"/>
</dbReference>
<gene>
    <name evidence="4" type="ORF">WCD41_23805</name>
</gene>
<dbReference type="Gene3D" id="3.60.40.10">
    <property type="entry name" value="PPM-type phosphatase domain"/>
    <property type="match status" value="1"/>
</dbReference>
<evidence type="ECO:0000259" key="3">
    <source>
        <dbReference type="SMART" id="SM00331"/>
    </source>
</evidence>
<dbReference type="PANTHER" id="PTHR43156:SF2">
    <property type="entry name" value="STAGE II SPORULATION PROTEIN E"/>
    <property type="match status" value="1"/>
</dbReference>
<protein>
    <submittedName>
        <fullName evidence="4">PP2C family protein-serine/threonine phosphatase</fullName>
        <ecNumber evidence="4">3.1.3.16</ecNumber>
    </submittedName>
</protein>
<reference evidence="4 5" key="1">
    <citation type="submission" date="2024-03" db="EMBL/GenBank/DDBJ databases">
        <title>Actinomycetospora sp. OC33-EN06, a novel actinomycete isolated from wild orchid (Aerides multiflora).</title>
        <authorList>
            <person name="Suriyachadkun C."/>
        </authorList>
    </citation>
    <scope>NUCLEOTIDE SEQUENCE [LARGE SCALE GENOMIC DNA]</scope>
    <source>
        <strain evidence="4 5">OC33-EN06</strain>
    </source>
</reference>
<dbReference type="GO" id="GO:0004722">
    <property type="term" value="F:protein serine/threonine phosphatase activity"/>
    <property type="evidence" value="ECO:0007669"/>
    <property type="project" value="UniProtKB-EC"/>
</dbReference>
<sequence>MARDELEWGDVLTALTDRSHLVVGEGLSAMVDEIVAPRGLRADVLLADLGQEVLTSVRADPPPPVAVEGTLAGRAFQHGEFVSGFTDDGRRILWVPMLDGTERAGVVRLELADDVVDDLELRRRCWTLSGVMGHIAIGKLPYSDRIRRIRAPRPLSVAAELLWQLVPPRTFATENVVVTALLEPYDQVAGDGYDYVVDAGTAYVAVFDGVGHDLAAGSATALAVSAIRNARRRGVEDLAELAAEADVQMQAAGTRPRFVTAVLARLDLVTGELRYLVAGHPPPLLLRRGHLIEAFGAAPGLPLGVGNRAEDAQVSAEWLEPDDRVVFYSDGITEARDADGHFFGERRLVDLCERAELDEVSAPETLRRLAATVLEHQGGVLQDDATLLMLDWSTTGHERLLPSVARDTEAGPPGRRPEQVPGAAAEGFRTPSR</sequence>
<organism evidence="4 5">
    <name type="scientific">Actinomycetospora aeridis</name>
    <dbReference type="NCBI Taxonomy" id="3129231"/>
    <lineage>
        <taxon>Bacteria</taxon>
        <taxon>Bacillati</taxon>
        <taxon>Actinomycetota</taxon>
        <taxon>Actinomycetes</taxon>
        <taxon>Pseudonocardiales</taxon>
        <taxon>Pseudonocardiaceae</taxon>
        <taxon>Actinomycetospora</taxon>
    </lineage>
</organism>
<keyword evidence="1 4" id="KW-0378">Hydrolase</keyword>
<dbReference type="EMBL" id="JBBEGL010000007">
    <property type="protein sequence ID" value="MEJ2889506.1"/>
    <property type="molecule type" value="Genomic_DNA"/>
</dbReference>
<evidence type="ECO:0000313" key="5">
    <source>
        <dbReference type="Proteomes" id="UP001370100"/>
    </source>
</evidence>
<feature type="region of interest" description="Disordered" evidence="2">
    <location>
        <begin position="401"/>
        <end position="433"/>
    </location>
</feature>
<dbReference type="PANTHER" id="PTHR43156">
    <property type="entry name" value="STAGE II SPORULATION PROTEIN E-RELATED"/>
    <property type="match status" value="1"/>
</dbReference>
<evidence type="ECO:0000256" key="1">
    <source>
        <dbReference type="ARBA" id="ARBA00022801"/>
    </source>
</evidence>
<dbReference type="SMART" id="SM00331">
    <property type="entry name" value="PP2C_SIG"/>
    <property type="match status" value="1"/>
</dbReference>
<accession>A0ABU8NAU7</accession>
<dbReference type="InterPro" id="IPR052016">
    <property type="entry name" value="Bact_Sigma-Reg"/>
</dbReference>
<dbReference type="SUPFAM" id="SSF81606">
    <property type="entry name" value="PP2C-like"/>
    <property type="match status" value="1"/>
</dbReference>
<name>A0ABU8NAU7_9PSEU</name>
<dbReference type="Pfam" id="PF07228">
    <property type="entry name" value="SpoIIE"/>
    <property type="match status" value="1"/>
</dbReference>
<dbReference type="EC" id="3.1.3.16" evidence="4"/>
<dbReference type="RefSeq" id="WP_337717143.1">
    <property type="nucleotide sequence ID" value="NZ_JBBEGL010000007.1"/>
</dbReference>
<dbReference type="Proteomes" id="UP001370100">
    <property type="component" value="Unassembled WGS sequence"/>
</dbReference>
<feature type="domain" description="PPM-type phosphatase" evidence="3">
    <location>
        <begin position="173"/>
        <end position="392"/>
    </location>
</feature>
<dbReference type="InterPro" id="IPR036457">
    <property type="entry name" value="PPM-type-like_dom_sf"/>
</dbReference>
<evidence type="ECO:0000313" key="4">
    <source>
        <dbReference type="EMBL" id="MEJ2889506.1"/>
    </source>
</evidence>
<evidence type="ECO:0000256" key="2">
    <source>
        <dbReference type="SAM" id="MobiDB-lite"/>
    </source>
</evidence>